<dbReference type="Proteomes" id="UP000800097">
    <property type="component" value="Unassembled WGS sequence"/>
</dbReference>
<name>A0A6A6J505_WESOR</name>
<dbReference type="Gene3D" id="3.20.20.380">
    <property type="entry name" value="Copper homeostasis (CutC) domain"/>
    <property type="match status" value="1"/>
</dbReference>
<feature type="non-terminal residue" evidence="3">
    <location>
        <position position="218"/>
    </location>
</feature>
<evidence type="ECO:0000256" key="1">
    <source>
        <dbReference type="ARBA" id="ARBA00007768"/>
    </source>
</evidence>
<gene>
    <name evidence="3" type="ORF">EI97DRAFT_407717</name>
</gene>
<dbReference type="AlphaFoldDB" id="A0A6A6J505"/>
<evidence type="ECO:0000256" key="2">
    <source>
        <dbReference type="ARBA" id="ARBA00019014"/>
    </source>
</evidence>
<dbReference type="GO" id="GO:0005507">
    <property type="term" value="F:copper ion binding"/>
    <property type="evidence" value="ECO:0007669"/>
    <property type="project" value="TreeGrafter"/>
</dbReference>
<dbReference type="OrthoDB" id="7392499at2759"/>
<sequence length="218" mass="23807">MLEIACFNETSAITAAESGADRIELCTDYAVGGVTPPINSLHSLRKKISIPVNVMIRPRAGDFVYTDSEFEAMKEEIRCFKPYASGFVFGILDKNHHIDRRRNRELVELASPLPCTFHRAINQVQDLSLATEHVIECGFTSILTSGGPTDAVAGAETVGELHRVFGDRVTFILGGGVRSTNIGSLKSKAKLEWYHSAALKGPGEMVDGGEVERLCRLL</sequence>
<evidence type="ECO:0000313" key="4">
    <source>
        <dbReference type="Proteomes" id="UP000800097"/>
    </source>
</evidence>
<accession>A0A6A6J505</accession>
<dbReference type="PANTHER" id="PTHR12598">
    <property type="entry name" value="COPPER HOMEOSTASIS PROTEIN CUTC"/>
    <property type="match status" value="1"/>
</dbReference>
<proteinExistence type="inferred from homology"/>
<evidence type="ECO:0000313" key="3">
    <source>
        <dbReference type="EMBL" id="KAF2271661.1"/>
    </source>
</evidence>
<dbReference type="EMBL" id="ML986535">
    <property type="protein sequence ID" value="KAF2271661.1"/>
    <property type="molecule type" value="Genomic_DNA"/>
</dbReference>
<reference evidence="3" key="1">
    <citation type="journal article" date="2020" name="Stud. Mycol.">
        <title>101 Dothideomycetes genomes: a test case for predicting lifestyles and emergence of pathogens.</title>
        <authorList>
            <person name="Haridas S."/>
            <person name="Albert R."/>
            <person name="Binder M."/>
            <person name="Bloem J."/>
            <person name="Labutti K."/>
            <person name="Salamov A."/>
            <person name="Andreopoulos B."/>
            <person name="Baker S."/>
            <person name="Barry K."/>
            <person name="Bills G."/>
            <person name="Bluhm B."/>
            <person name="Cannon C."/>
            <person name="Castanera R."/>
            <person name="Culley D."/>
            <person name="Daum C."/>
            <person name="Ezra D."/>
            <person name="Gonzalez J."/>
            <person name="Henrissat B."/>
            <person name="Kuo A."/>
            <person name="Liang C."/>
            <person name="Lipzen A."/>
            <person name="Lutzoni F."/>
            <person name="Magnuson J."/>
            <person name="Mondo S."/>
            <person name="Nolan M."/>
            <person name="Ohm R."/>
            <person name="Pangilinan J."/>
            <person name="Park H.-J."/>
            <person name="Ramirez L."/>
            <person name="Alfaro M."/>
            <person name="Sun H."/>
            <person name="Tritt A."/>
            <person name="Yoshinaga Y."/>
            <person name="Zwiers L.-H."/>
            <person name="Turgeon B."/>
            <person name="Goodwin S."/>
            <person name="Spatafora J."/>
            <person name="Crous P."/>
            <person name="Grigoriev I."/>
        </authorList>
    </citation>
    <scope>NUCLEOTIDE SEQUENCE</scope>
    <source>
        <strain evidence="3">CBS 379.55</strain>
    </source>
</reference>
<dbReference type="RefSeq" id="XP_033649200.1">
    <property type="nucleotide sequence ID" value="XM_033796630.1"/>
</dbReference>
<dbReference type="PANTHER" id="PTHR12598:SF0">
    <property type="entry name" value="COPPER HOMEOSTASIS PROTEIN CUTC HOMOLOG"/>
    <property type="match status" value="1"/>
</dbReference>
<organism evidence="3 4">
    <name type="scientific">Westerdykella ornata</name>
    <dbReference type="NCBI Taxonomy" id="318751"/>
    <lineage>
        <taxon>Eukaryota</taxon>
        <taxon>Fungi</taxon>
        <taxon>Dikarya</taxon>
        <taxon>Ascomycota</taxon>
        <taxon>Pezizomycotina</taxon>
        <taxon>Dothideomycetes</taxon>
        <taxon>Pleosporomycetidae</taxon>
        <taxon>Pleosporales</taxon>
        <taxon>Sporormiaceae</taxon>
        <taxon>Westerdykella</taxon>
    </lineage>
</organism>
<protein>
    <recommendedName>
        <fullName evidence="2">Copper homeostasis protein cutC homolog</fullName>
    </recommendedName>
</protein>
<dbReference type="InterPro" id="IPR036822">
    <property type="entry name" value="CutC-like_dom_sf"/>
</dbReference>
<dbReference type="InterPro" id="IPR005627">
    <property type="entry name" value="CutC-like"/>
</dbReference>
<comment type="similarity">
    <text evidence="1">Belongs to the CutC family.</text>
</comment>
<keyword evidence="4" id="KW-1185">Reference proteome</keyword>
<dbReference type="SUPFAM" id="SSF110395">
    <property type="entry name" value="CutC-like"/>
    <property type="match status" value="1"/>
</dbReference>
<dbReference type="GeneID" id="54549805"/>
<dbReference type="Pfam" id="PF03932">
    <property type="entry name" value="CutC"/>
    <property type="match status" value="1"/>
</dbReference>